<gene>
    <name evidence="5" type="ORF">CIL05_21030</name>
</gene>
<evidence type="ECO:0000256" key="3">
    <source>
        <dbReference type="ARBA" id="ARBA00022777"/>
    </source>
</evidence>
<keyword evidence="3" id="KW-0418">Kinase</keyword>
<keyword evidence="6" id="KW-1185">Reference proteome</keyword>
<protein>
    <recommendedName>
        <fullName evidence="4">SpoOB alpha-helical domain-containing protein</fullName>
    </recommendedName>
</protein>
<dbReference type="SUPFAM" id="SSF55890">
    <property type="entry name" value="Sporulation response regulatory protein Spo0B"/>
    <property type="match status" value="1"/>
</dbReference>
<evidence type="ECO:0000259" key="4">
    <source>
        <dbReference type="Pfam" id="PF14689"/>
    </source>
</evidence>
<comment type="caution">
    <text evidence="5">The sequence shown here is derived from an EMBL/GenBank/DDBJ whole genome shotgun (WGS) entry which is preliminary data.</text>
</comment>
<organism evidence="5 6">
    <name type="scientific">Virgibacillus profundi</name>
    <dbReference type="NCBI Taxonomy" id="2024555"/>
    <lineage>
        <taxon>Bacteria</taxon>
        <taxon>Bacillati</taxon>
        <taxon>Bacillota</taxon>
        <taxon>Bacilli</taxon>
        <taxon>Bacillales</taxon>
        <taxon>Bacillaceae</taxon>
        <taxon>Virgibacillus</taxon>
    </lineage>
</organism>
<dbReference type="GO" id="GO:0000155">
    <property type="term" value="F:phosphorelay sensor kinase activity"/>
    <property type="evidence" value="ECO:0007669"/>
    <property type="project" value="InterPro"/>
</dbReference>
<accession>A0A2A2I8Z5</accession>
<dbReference type="Gene3D" id="3.30.565.30">
    <property type="entry name" value="Sporulation initiation phosphotransferase B (SpoOB), C-terminal domain"/>
    <property type="match status" value="1"/>
</dbReference>
<sequence length="163" mass="19217">MGGIMVEKDVVQALQHYRHDLMNDLQIVQGYLSMGKADKAEAKVKEWMEYFNEERKLMSLKAPSFILWVIQFNSRYENFRLSYTIHTENKDLQKIDEKLVEQCNHIMEDFINTSNDQELYNLKLKLSLTENPSKINVRICLDHEKENINSGNMDENIEIMLIG</sequence>
<dbReference type="Gene3D" id="1.10.287.130">
    <property type="match status" value="1"/>
</dbReference>
<feature type="domain" description="SpoOB alpha-helical" evidence="4">
    <location>
        <begin position="8"/>
        <end position="59"/>
    </location>
</feature>
<dbReference type="AlphaFoldDB" id="A0A2A2I8Z5"/>
<evidence type="ECO:0000256" key="1">
    <source>
        <dbReference type="ARBA" id="ARBA00022553"/>
    </source>
</evidence>
<keyword evidence="2" id="KW-0808">Transferase</keyword>
<name>A0A2A2I8Z5_9BACI</name>
<dbReference type="InterPro" id="IPR016120">
    <property type="entry name" value="Sig_transdc_His_kin_SpoOB"/>
</dbReference>
<proteinExistence type="predicted"/>
<dbReference type="Proteomes" id="UP000218887">
    <property type="component" value="Unassembled WGS sequence"/>
</dbReference>
<dbReference type="OrthoDB" id="2375606at2"/>
<dbReference type="InterPro" id="IPR037100">
    <property type="entry name" value="Spo0B_C_sf"/>
</dbReference>
<evidence type="ECO:0000313" key="6">
    <source>
        <dbReference type="Proteomes" id="UP000218887"/>
    </source>
</evidence>
<keyword evidence="1" id="KW-0597">Phosphoprotein</keyword>
<dbReference type="InterPro" id="IPR039506">
    <property type="entry name" value="SPOB_a"/>
</dbReference>
<dbReference type="EMBL" id="NPOA01000026">
    <property type="protein sequence ID" value="PAV27610.1"/>
    <property type="molecule type" value="Genomic_DNA"/>
</dbReference>
<evidence type="ECO:0000256" key="2">
    <source>
        <dbReference type="ARBA" id="ARBA00022679"/>
    </source>
</evidence>
<evidence type="ECO:0000313" key="5">
    <source>
        <dbReference type="EMBL" id="PAV27610.1"/>
    </source>
</evidence>
<reference evidence="5 6" key="1">
    <citation type="submission" date="2017-08" db="EMBL/GenBank/DDBJ databases">
        <title>Virgibacillus indicus sp. nov. and Virgibacillus profoundi sp. nov, two moderately halophilic bacteria isolated from marine sediment by using the Microfluidic Streak Plate.</title>
        <authorList>
            <person name="Xu B."/>
            <person name="Hu B."/>
            <person name="Wang J."/>
            <person name="Zhu Y."/>
            <person name="Huang L."/>
            <person name="Du W."/>
            <person name="Huang Y."/>
        </authorList>
    </citation>
    <scope>NUCLEOTIDE SEQUENCE [LARGE SCALE GENOMIC DNA]</scope>
    <source>
        <strain evidence="5 6">IO3-P3-H5</strain>
    </source>
</reference>
<dbReference type="Pfam" id="PF14689">
    <property type="entry name" value="SPOB_a"/>
    <property type="match status" value="1"/>
</dbReference>